<evidence type="ECO:0000313" key="2">
    <source>
        <dbReference type="EMBL" id="MEJ8568658.1"/>
    </source>
</evidence>
<reference evidence="2 3" key="1">
    <citation type="submission" date="2024-02" db="EMBL/GenBank/DDBJ databases">
        <title>A novel Wenzhouxiangellaceae bacterium, isolated from coastal sediments.</title>
        <authorList>
            <person name="Du Z.-J."/>
            <person name="Ye Y.-Q."/>
            <person name="Zhang X.-Y."/>
        </authorList>
    </citation>
    <scope>NUCLEOTIDE SEQUENCE [LARGE SCALE GENOMIC DNA]</scope>
    <source>
        <strain evidence="2 3">CH-27</strain>
    </source>
</reference>
<dbReference type="Pfam" id="PF01593">
    <property type="entry name" value="Amino_oxidase"/>
    <property type="match status" value="1"/>
</dbReference>
<dbReference type="InterPro" id="IPR050464">
    <property type="entry name" value="Zeta_carotene_desat/Oxidored"/>
</dbReference>
<dbReference type="InterPro" id="IPR002937">
    <property type="entry name" value="Amino_oxidase"/>
</dbReference>
<organism evidence="2 3">
    <name type="scientific">Elongatibacter sediminis</name>
    <dbReference type="NCBI Taxonomy" id="3119006"/>
    <lineage>
        <taxon>Bacteria</taxon>
        <taxon>Pseudomonadati</taxon>
        <taxon>Pseudomonadota</taxon>
        <taxon>Gammaproteobacteria</taxon>
        <taxon>Chromatiales</taxon>
        <taxon>Wenzhouxiangellaceae</taxon>
        <taxon>Elongatibacter</taxon>
    </lineage>
</organism>
<name>A0AAW9REL3_9GAMM</name>
<dbReference type="PANTHER" id="PTHR42923">
    <property type="entry name" value="PROTOPORPHYRINOGEN OXIDASE"/>
    <property type="match status" value="1"/>
</dbReference>
<proteinExistence type="predicted"/>
<dbReference type="InterPro" id="IPR036188">
    <property type="entry name" value="FAD/NAD-bd_sf"/>
</dbReference>
<dbReference type="GO" id="GO:0016491">
    <property type="term" value="F:oxidoreductase activity"/>
    <property type="evidence" value="ECO:0007669"/>
    <property type="project" value="InterPro"/>
</dbReference>
<evidence type="ECO:0000259" key="1">
    <source>
        <dbReference type="Pfam" id="PF01593"/>
    </source>
</evidence>
<dbReference type="Proteomes" id="UP001359886">
    <property type="component" value="Unassembled WGS sequence"/>
</dbReference>
<dbReference type="EMBL" id="JAZHOG010000009">
    <property type="protein sequence ID" value="MEJ8568658.1"/>
    <property type="molecule type" value="Genomic_DNA"/>
</dbReference>
<dbReference type="PANTHER" id="PTHR42923:SF17">
    <property type="entry name" value="AMINE OXIDASE DOMAIN-CONTAINING PROTEIN"/>
    <property type="match status" value="1"/>
</dbReference>
<dbReference type="Gene3D" id="1.10.405.20">
    <property type="match status" value="1"/>
</dbReference>
<dbReference type="RefSeq" id="WP_354695982.1">
    <property type="nucleotide sequence ID" value="NZ_JAZHOG010000009.1"/>
</dbReference>
<protein>
    <submittedName>
        <fullName evidence="2">FAD-dependent oxidoreductase</fullName>
    </submittedName>
</protein>
<dbReference type="FunFam" id="1.10.405.20:FF:000001">
    <property type="entry name" value="Amine oxidase"/>
    <property type="match status" value="1"/>
</dbReference>
<accession>A0AAW9REL3</accession>
<dbReference type="SUPFAM" id="SSF51905">
    <property type="entry name" value="FAD/NAD(P)-binding domain"/>
    <property type="match status" value="1"/>
</dbReference>
<feature type="domain" description="Amine oxidase" evidence="1">
    <location>
        <begin position="14"/>
        <end position="306"/>
    </location>
</feature>
<sequence length="435" mass="47928">MKIAIIGTGIAGNLAAHRLAREHDITVFEAAKRIGGHTHTVDVDLDGQRYPVDTGFIVYNDVTYPHFAALLDELGVASQPSDMSFSVRCERSGLEYNGASFNTLFAQRRNLLRPSFYRMLKDILRFNREAPALLDEPGPGISLGEYLHRGEYSSGFINHYILPMGAAIWSATPHGMGGVPAKFFIRFFHNHGLLSIDQRPSWRIIRGGSREYVDKLVAGHRDRIRLNAGVQWIRRSSGSAKGAGAGQVVIKAVGSEPERYDRVFVACHSDQALALLADPTAAEQAVLGAIAYQTNEAVLHTDTQLLPRHRRAWAAWNYHLPADPGAAGGRATLSYNMNILQSLSAPETFCVTLNRTGAIDPDRILQHIEYDHPVFDQAAVAAQQRHREINGTGGTYYCGAYWRYGFHEDGVVSALSALKHFEADLRKPTAAVRAA</sequence>
<dbReference type="Gene3D" id="3.50.50.60">
    <property type="entry name" value="FAD/NAD(P)-binding domain"/>
    <property type="match status" value="1"/>
</dbReference>
<dbReference type="AlphaFoldDB" id="A0AAW9REL3"/>
<dbReference type="Gene3D" id="3.30.70.1990">
    <property type="match status" value="1"/>
</dbReference>
<keyword evidence="3" id="KW-1185">Reference proteome</keyword>
<gene>
    <name evidence="2" type="ORF">V3330_13580</name>
</gene>
<comment type="caution">
    <text evidence="2">The sequence shown here is derived from an EMBL/GenBank/DDBJ whole genome shotgun (WGS) entry which is preliminary data.</text>
</comment>
<evidence type="ECO:0000313" key="3">
    <source>
        <dbReference type="Proteomes" id="UP001359886"/>
    </source>
</evidence>